<protein>
    <submittedName>
        <fullName evidence="2">Uncharacterized protein</fullName>
    </submittedName>
</protein>
<feature type="compositionally biased region" description="Polar residues" evidence="1">
    <location>
        <begin position="160"/>
        <end position="179"/>
    </location>
</feature>
<feature type="region of interest" description="Disordered" evidence="1">
    <location>
        <begin position="160"/>
        <end position="189"/>
    </location>
</feature>
<accession>A0A6G1HJ97</accession>
<dbReference type="EMBL" id="ML996710">
    <property type="protein sequence ID" value="KAF2395917.1"/>
    <property type="molecule type" value="Genomic_DNA"/>
</dbReference>
<evidence type="ECO:0000256" key="1">
    <source>
        <dbReference type="SAM" id="MobiDB-lite"/>
    </source>
</evidence>
<dbReference type="Proteomes" id="UP000799640">
    <property type="component" value="Unassembled WGS sequence"/>
</dbReference>
<reference evidence="2" key="1">
    <citation type="journal article" date="2020" name="Stud. Mycol.">
        <title>101 Dothideomycetes genomes: a test case for predicting lifestyles and emergence of pathogens.</title>
        <authorList>
            <person name="Haridas S."/>
            <person name="Albert R."/>
            <person name="Binder M."/>
            <person name="Bloem J."/>
            <person name="Labutti K."/>
            <person name="Salamov A."/>
            <person name="Andreopoulos B."/>
            <person name="Baker S."/>
            <person name="Barry K."/>
            <person name="Bills G."/>
            <person name="Bluhm B."/>
            <person name="Cannon C."/>
            <person name="Castanera R."/>
            <person name="Culley D."/>
            <person name="Daum C."/>
            <person name="Ezra D."/>
            <person name="Gonzalez J."/>
            <person name="Henrissat B."/>
            <person name="Kuo A."/>
            <person name="Liang C."/>
            <person name="Lipzen A."/>
            <person name="Lutzoni F."/>
            <person name="Magnuson J."/>
            <person name="Mondo S."/>
            <person name="Nolan M."/>
            <person name="Ohm R."/>
            <person name="Pangilinan J."/>
            <person name="Park H.-J."/>
            <person name="Ramirez L."/>
            <person name="Alfaro M."/>
            <person name="Sun H."/>
            <person name="Tritt A."/>
            <person name="Yoshinaga Y."/>
            <person name="Zwiers L.-H."/>
            <person name="Turgeon B."/>
            <person name="Goodwin S."/>
            <person name="Spatafora J."/>
            <person name="Crous P."/>
            <person name="Grigoriev I."/>
        </authorList>
    </citation>
    <scope>NUCLEOTIDE SEQUENCE</scope>
    <source>
        <strain evidence="2">CBS 262.69</strain>
    </source>
</reference>
<name>A0A6G1HJ97_9PEZI</name>
<evidence type="ECO:0000313" key="3">
    <source>
        <dbReference type="Proteomes" id="UP000799640"/>
    </source>
</evidence>
<sequence>MEDTWHRGLEPQSSLPLFLSSSLPLFLSSSLPLFLSPPSTSISCLRSCRCLCTSFTPIKRLSDNIDNAIPYNLPLPLNDAFANGRKTLLHHLLTLPRLPSSDIAKSPGTRHFGTNILSKSLSPNPLTFLPSWLYQGFPTTSTMPSLTIYHFHSTMPSQTAEKHFSTTSSLRPDSHQTASRRVPAHGISSRKLVKWSSAARGKNPLASRRSRG</sequence>
<dbReference type="AlphaFoldDB" id="A0A6G1HJ97"/>
<keyword evidence="3" id="KW-1185">Reference proteome</keyword>
<evidence type="ECO:0000313" key="2">
    <source>
        <dbReference type="EMBL" id="KAF2395917.1"/>
    </source>
</evidence>
<organism evidence="2 3">
    <name type="scientific">Trichodelitschia bisporula</name>
    <dbReference type="NCBI Taxonomy" id="703511"/>
    <lineage>
        <taxon>Eukaryota</taxon>
        <taxon>Fungi</taxon>
        <taxon>Dikarya</taxon>
        <taxon>Ascomycota</taxon>
        <taxon>Pezizomycotina</taxon>
        <taxon>Dothideomycetes</taxon>
        <taxon>Dothideomycetes incertae sedis</taxon>
        <taxon>Phaeotrichales</taxon>
        <taxon>Phaeotrichaceae</taxon>
        <taxon>Trichodelitschia</taxon>
    </lineage>
</organism>
<gene>
    <name evidence="2" type="ORF">EJ06DRAFT_258476</name>
</gene>
<proteinExistence type="predicted"/>